<reference evidence="2" key="1">
    <citation type="submission" date="2012-03" db="EMBL/GenBank/DDBJ databases">
        <title>Complete genome of Caldisphaera lagunensis DSM 15908.</title>
        <authorList>
            <person name="Lucas S."/>
            <person name="Copeland A."/>
            <person name="Lapidus A."/>
            <person name="Glavina del Rio T."/>
            <person name="Dalin E."/>
            <person name="Tice H."/>
            <person name="Bruce D."/>
            <person name="Goodwin L."/>
            <person name="Pitluck S."/>
            <person name="Peters L."/>
            <person name="Mikhailova N."/>
            <person name="Teshima H."/>
            <person name="Kyrpides N."/>
            <person name="Mavromatis K."/>
            <person name="Ivanova N."/>
            <person name="Brettin T."/>
            <person name="Detter J.C."/>
            <person name="Han C."/>
            <person name="Larimer F."/>
            <person name="Land M."/>
            <person name="Hauser L."/>
            <person name="Markowitz V."/>
            <person name="Cheng J.-F."/>
            <person name="Hugenholtz P."/>
            <person name="Woyke T."/>
            <person name="Wu D."/>
            <person name="Spring S."/>
            <person name="Schroeder M."/>
            <person name="Brambilla E."/>
            <person name="Klenk H.-P."/>
            <person name="Eisen J.A."/>
        </authorList>
    </citation>
    <scope>NUCLEOTIDE SEQUENCE [LARGE SCALE GENOMIC DNA]</scope>
    <source>
        <strain evidence="2">DSM 15908 / JCM 11604 / IC-154</strain>
    </source>
</reference>
<dbReference type="InterPro" id="IPR019151">
    <property type="entry name" value="Proteasome_assmbl_chaperone_2"/>
</dbReference>
<gene>
    <name evidence="1" type="ordered locus">Calag_1264</name>
</gene>
<dbReference type="Pfam" id="PF09754">
    <property type="entry name" value="PAC2"/>
    <property type="match status" value="1"/>
</dbReference>
<name>L0AD52_CALLD</name>
<protein>
    <submittedName>
        <fullName evidence="1">ATP-grasp superfamily enzyme</fullName>
    </submittedName>
</protein>
<dbReference type="PANTHER" id="PTHR35610">
    <property type="entry name" value="3-ISOPROPYLMALATE DEHYDRATASE-RELATED"/>
    <property type="match status" value="1"/>
</dbReference>
<organism evidence="1 2">
    <name type="scientific">Caldisphaera lagunensis (strain DSM 15908 / JCM 11604 / ANMR 0165 / IC-154)</name>
    <dbReference type="NCBI Taxonomy" id="1056495"/>
    <lineage>
        <taxon>Archaea</taxon>
        <taxon>Thermoproteota</taxon>
        <taxon>Thermoprotei</taxon>
        <taxon>Acidilobales</taxon>
        <taxon>Caldisphaeraceae</taxon>
        <taxon>Caldisphaera</taxon>
    </lineage>
</organism>
<dbReference type="AlphaFoldDB" id="L0AD52"/>
<sequence>MRRKVEIILNVNEEIFKDNVIITGFPGFGRVGYTAPKYLSLALQMKKVGYIMTERMPSVILVEDDGVGLPFEIYQNNNVTVLMNRAIPEIIDQNAFSKSISDWIKNMGFKYVVLIGGLSREFMSENETYWYRWISNTYYNGPKLEAPMMEKGLGVVGPLALLYIYLERLKIPTVMVLPYSIIEGVDYDAAFVGVKAILKNLLNMETAVPELEQLATKQREEIDKIVKMIQAESQKVGTSNIYM</sequence>
<dbReference type="STRING" id="1056495.Calag_1264"/>
<dbReference type="SUPFAM" id="SSF159659">
    <property type="entry name" value="Cgl1923-like"/>
    <property type="match status" value="1"/>
</dbReference>
<dbReference type="InterPro" id="IPR038389">
    <property type="entry name" value="PSMG2_sf"/>
</dbReference>
<dbReference type="GeneID" id="14212524"/>
<evidence type="ECO:0000313" key="1">
    <source>
        <dbReference type="EMBL" id="AFZ70980.1"/>
    </source>
</evidence>
<keyword evidence="2" id="KW-1185">Reference proteome</keyword>
<dbReference type="HOGENOM" id="CLU_075000_2_0_2"/>
<dbReference type="EMBL" id="CP003378">
    <property type="protein sequence ID" value="AFZ70980.1"/>
    <property type="molecule type" value="Genomic_DNA"/>
</dbReference>
<dbReference type="eggNOG" id="arCOG00347">
    <property type="taxonomic scope" value="Archaea"/>
</dbReference>
<dbReference type="KEGG" id="clg:Calag_1264"/>
<dbReference type="Gene3D" id="3.40.50.10900">
    <property type="entry name" value="PAC-like subunit"/>
    <property type="match status" value="1"/>
</dbReference>
<accession>L0AD52</accession>
<evidence type="ECO:0000313" key="2">
    <source>
        <dbReference type="Proteomes" id="UP000010469"/>
    </source>
</evidence>
<dbReference type="OrthoDB" id="35908at2157"/>
<dbReference type="PANTHER" id="PTHR35610:SF3">
    <property type="entry name" value="PROTEASOME ASSEMBLY CHAPERONE FAMILY PROTEIN"/>
    <property type="match status" value="1"/>
</dbReference>
<dbReference type="InParanoid" id="L0AD52"/>
<dbReference type="Proteomes" id="UP000010469">
    <property type="component" value="Chromosome"/>
</dbReference>
<dbReference type="RefSeq" id="WP_015232877.1">
    <property type="nucleotide sequence ID" value="NC_019791.1"/>
</dbReference>
<proteinExistence type="predicted"/>